<reference evidence="2 3" key="1">
    <citation type="submission" date="2019-03" db="EMBL/GenBank/DDBJ databases">
        <title>First draft genome of Liparis tanakae, snailfish: a comprehensive survey of snailfish specific genes.</title>
        <authorList>
            <person name="Kim W."/>
            <person name="Song I."/>
            <person name="Jeong J.-H."/>
            <person name="Kim D."/>
            <person name="Kim S."/>
            <person name="Ryu S."/>
            <person name="Song J.Y."/>
            <person name="Lee S.K."/>
        </authorList>
    </citation>
    <scope>NUCLEOTIDE SEQUENCE [LARGE SCALE GENOMIC DNA]</scope>
    <source>
        <tissue evidence="2">Muscle</tissue>
    </source>
</reference>
<gene>
    <name evidence="2" type="ORF">EYF80_065122</name>
</gene>
<protein>
    <submittedName>
        <fullName evidence="2">Uncharacterized protein</fullName>
    </submittedName>
</protein>
<proteinExistence type="predicted"/>
<dbReference type="EMBL" id="SRLO01014391">
    <property type="protein sequence ID" value="TNN24751.1"/>
    <property type="molecule type" value="Genomic_DNA"/>
</dbReference>
<feature type="region of interest" description="Disordered" evidence="1">
    <location>
        <begin position="77"/>
        <end position="119"/>
    </location>
</feature>
<evidence type="ECO:0000313" key="3">
    <source>
        <dbReference type="Proteomes" id="UP000314294"/>
    </source>
</evidence>
<evidence type="ECO:0000313" key="2">
    <source>
        <dbReference type="EMBL" id="TNN24751.1"/>
    </source>
</evidence>
<accession>A0A4Z2E7L6</accession>
<dbReference type="Proteomes" id="UP000314294">
    <property type="component" value="Unassembled WGS sequence"/>
</dbReference>
<dbReference type="AlphaFoldDB" id="A0A4Z2E7L6"/>
<organism evidence="2 3">
    <name type="scientific">Liparis tanakae</name>
    <name type="common">Tanaka's snailfish</name>
    <dbReference type="NCBI Taxonomy" id="230148"/>
    <lineage>
        <taxon>Eukaryota</taxon>
        <taxon>Metazoa</taxon>
        <taxon>Chordata</taxon>
        <taxon>Craniata</taxon>
        <taxon>Vertebrata</taxon>
        <taxon>Euteleostomi</taxon>
        <taxon>Actinopterygii</taxon>
        <taxon>Neopterygii</taxon>
        <taxon>Teleostei</taxon>
        <taxon>Neoteleostei</taxon>
        <taxon>Acanthomorphata</taxon>
        <taxon>Eupercaria</taxon>
        <taxon>Perciformes</taxon>
        <taxon>Cottioidei</taxon>
        <taxon>Cottales</taxon>
        <taxon>Liparidae</taxon>
        <taxon>Liparis</taxon>
    </lineage>
</organism>
<evidence type="ECO:0000256" key="1">
    <source>
        <dbReference type="SAM" id="MobiDB-lite"/>
    </source>
</evidence>
<comment type="caution">
    <text evidence="2">The sequence shown here is derived from an EMBL/GenBank/DDBJ whole genome shotgun (WGS) entry which is preliminary data.</text>
</comment>
<name>A0A4Z2E7L6_9TELE</name>
<dbReference type="OrthoDB" id="9397715at2759"/>
<sequence>MCQELSNWAMRSGAVQLGDAFRSCPTWRCVQELSNMAMRSGAVQLGDAFRSCPTGRCEVSPPQGRFRMEVSLVPRMEGAAPHAHHQEAEQRSDPLTSGPQDTDNEDTLKASRFPSMSPGVSRCLQVPLHVSRCLQMPPGSPPCLQMSPDVSRCLQVSPDVSRCLQVSPGVSRCLQMSPGVSRCLQMSPGVSRCLQMSPDVSSVSSSRQVAV</sequence>
<keyword evidence="3" id="KW-1185">Reference proteome</keyword>